<dbReference type="Gene3D" id="1.20.900.10">
    <property type="entry name" value="Dbl homology (DH) domain"/>
    <property type="match status" value="2"/>
</dbReference>
<dbReference type="OrthoDB" id="10004999at2759"/>
<evidence type="ECO:0000313" key="4">
    <source>
        <dbReference type="Proteomes" id="UP000053766"/>
    </source>
</evidence>
<dbReference type="PANTHER" id="PTHR22826:SF211">
    <property type="entry name" value="LD43457P"/>
    <property type="match status" value="1"/>
</dbReference>
<dbReference type="GO" id="GO:0005737">
    <property type="term" value="C:cytoplasm"/>
    <property type="evidence" value="ECO:0007669"/>
    <property type="project" value="TreeGrafter"/>
</dbReference>
<dbReference type="PROSITE" id="PS50010">
    <property type="entry name" value="DH_2"/>
    <property type="match status" value="1"/>
</dbReference>
<evidence type="ECO:0000313" key="3">
    <source>
        <dbReference type="EMBL" id="KJH46012.1"/>
    </source>
</evidence>
<reference evidence="3 4" key="1">
    <citation type="submission" date="2013-11" db="EMBL/GenBank/DDBJ databases">
        <title>Draft genome of the bovine lungworm Dictyocaulus viviparus.</title>
        <authorList>
            <person name="Mitreva M."/>
        </authorList>
    </citation>
    <scope>NUCLEOTIDE SEQUENCE [LARGE SCALE GENOMIC DNA]</scope>
    <source>
        <strain evidence="3 4">HannoverDv2000</strain>
    </source>
</reference>
<dbReference type="Pfam" id="PF00621">
    <property type="entry name" value="RhoGEF"/>
    <property type="match status" value="2"/>
</dbReference>
<evidence type="ECO:0000259" key="2">
    <source>
        <dbReference type="PROSITE" id="PS50010"/>
    </source>
</evidence>
<protein>
    <submittedName>
        <fullName evidence="3">RhoGEF domain protein</fullName>
    </submittedName>
</protein>
<dbReference type="SMART" id="SM00325">
    <property type="entry name" value="RhoGEF"/>
    <property type="match status" value="1"/>
</dbReference>
<dbReference type="InterPro" id="IPR000219">
    <property type="entry name" value="DH_dom"/>
</dbReference>
<dbReference type="AlphaFoldDB" id="A0A0D8XQI5"/>
<evidence type="ECO:0000256" key="1">
    <source>
        <dbReference type="ARBA" id="ARBA00022658"/>
    </source>
</evidence>
<keyword evidence="4" id="KW-1185">Reference proteome</keyword>
<dbReference type="GO" id="GO:0005085">
    <property type="term" value="F:guanyl-nucleotide exchange factor activity"/>
    <property type="evidence" value="ECO:0007669"/>
    <property type="project" value="UniProtKB-KW"/>
</dbReference>
<name>A0A0D8XQI5_DICVI</name>
<dbReference type="Proteomes" id="UP000053766">
    <property type="component" value="Unassembled WGS sequence"/>
</dbReference>
<keyword evidence="1" id="KW-0344">Guanine-nucleotide releasing factor</keyword>
<proteinExistence type="predicted"/>
<dbReference type="InterPro" id="IPR051336">
    <property type="entry name" value="RhoGEF_Guanine_NuclExch_SF"/>
</dbReference>
<sequence>MKIRPQITFIHEIAAVRNLQCCSNADSPLDSPQNTHSISIESFVIAELLSTEGNYVAELESVVEHYVEPFNLLDFRNDTPAHARSDLLFGNLRELLLFHSRYLLPELLANENSSAGICRVFIQHANRQDCQRRAGHPLPLEAYLLKPVQRITKYQLLLRELERHCRPEVRREVTAALSTMLELLAQINTAIHKLHISGFNGDLRLLGPLRIKSECYVYHFSRKKKGKLGRTQRR</sequence>
<gene>
    <name evidence="3" type="ORF">DICVIV_07930</name>
</gene>
<feature type="domain" description="DH" evidence="2">
    <location>
        <begin position="40"/>
        <end position="190"/>
    </location>
</feature>
<dbReference type="STRING" id="29172.A0A0D8XQI5"/>
<dbReference type="CDD" id="cd00160">
    <property type="entry name" value="RhoGEF"/>
    <property type="match status" value="1"/>
</dbReference>
<accession>A0A0D8XQI5</accession>
<dbReference type="InterPro" id="IPR035899">
    <property type="entry name" value="DBL_dom_sf"/>
</dbReference>
<reference evidence="4" key="2">
    <citation type="journal article" date="2016" name="Sci. Rep.">
        <title>Dictyocaulus viviparus genome, variome and transcriptome elucidate lungworm biology and support future intervention.</title>
        <authorList>
            <person name="McNulty S.N."/>
            <person name="Strube C."/>
            <person name="Rosa B.A."/>
            <person name="Martin J.C."/>
            <person name="Tyagi R."/>
            <person name="Choi Y.J."/>
            <person name="Wang Q."/>
            <person name="Hallsworth Pepin K."/>
            <person name="Zhang X."/>
            <person name="Ozersky P."/>
            <person name="Wilson R.K."/>
            <person name="Sternberg P.W."/>
            <person name="Gasser R.B."/>
            <person name="Mitreva M."/>
        </authorList>
    </citation>
    <scope>NUCLEOTIDE SEQUENCE [LARGE SCALE GENOMIC DNA]</scope>
    <source>
        <strain evidence="4">HannoverDv2000</strain>
    </source>
</reference>
<dbReference type="EMBL" id="KN716374">
    <property type="protein sequence ID" value="KJH46012.1"/>
    <property type="molecule type" value="Genomic_DNA"/>
</dbReference>
<organism evidence="3 4">
    <name type="scientific">Dictyocaulus viviparus</name>
    <name type="common">Bovine lungworm</name>
    <dbReference type="NCBI Taxonomy" id="29172"/>
    <lineage>
        <taxon>Eukaryota</taxon>
        <taxon>Metazoa</taxon>
        <taxon>Ecdysozoa</taxon>
        <taxon>Nematoda</taxon>
        <taxon>Chromadorea</taxon>
        <taxon>Rhabditida</taxon>
        <taxon>Rhabditina</taxon>
        <taxon>Rhabditomorpha</taxon>
        <taxon>Strongyloidea</taxon>
        <taxon>Metastrongylidae</taxon>
        <taxon>Dictyocaulus</taxon>
    </lineage>
</organism>
<dbReference type="SUPFAM" id="SSF48065">
    <property type="entry name" value="DBL homology domain (DH-domain)"/>
    <property type="match status" value="1"/>
</dbReference>
<dbReference type="PANTHER" id="PTHR22826">
    <property type="entry name" value="RHO GUANINE EXCHANGE FACTOR-RELATED"/>
    <property type="match status" value="1"/>
</dbReference>